<comment type="caution">
    <text evidence="1">The sequence shown here is derived from an EMBL/GenBank/DDBJ whole genome shotgun (WGS) entry which is preliminary data.</text>
</comment>
<accession>A0ACC2F673</accession>
<proteinExistence type="predicted"/>
<sequence length="183" mass="19959">MSIYASSSVVAPLSPVVNTSSSYSTPGNSPPIPSSSVEIGVRLLPPSLQDQVWGVQAQEAFLLFCLALGPSDLHIHWHVNGARLEKSVTEYRQPLQREGTIGDVLVVSWVKEGALDKDSSYMCVAVSSAGNDTSKVDLHLISRDEDSIPSSDMSHWRGSLSEHEKLLKRWKRAWESCEGQGAL</sequence>
<organism evidence="1 2">
    <name type="scientific">Dallia pectoralis</name>
    <name type="common">Alaska blackfish</name>
    <dbReference type="NCBI Taxonomy" id="75939"/>
    <lineage>
        <taxon>Eukaryota</taxon>
        <taxon>Metazoa</taxon>
        <taxon>Chordata</taxon>
        <taxon>Craniata</taxon>
        <taxon>Vertebrata</taxon>
        <taxon>Euteleostomi</taxon>
        <taxon>Actinopterygii</taxon>
        <taxon>Neopterygii</taxon>
        <taxon>Teleostei</taxon>
        <taxon>Protacanthopterygii</taxon>
        <taxon>Esociformes</taxon>
        <taxon>Umbridae</taxon>
        <taxon>Dallia</taxon>
    </lineage>
</organism>
<reference evidence="1" key="1">
    <citation type="submission" date="2021-05" db="EMBL/GenBank/DDBJ databases">
        <authorList>
            <person name="Pan Q."/>
            <person name="Jouanno E."/>
            <person name="Zahm M."/>
            <person name="Klopp C."/>
            <person name="Cabau C."/>
            <person name="Louis A."/>
            <person name="Berthelot C."/>
            <person name="Parey E."/>
            <person name="Roest Crollius H."/>
            <person name="Montfort J."/>
            <person name="Robinson-Rechavi M."/>
            <person name="Bouchez O."/>
            <person name="Lampietro C."/>
            <person name="Lopez Roques C."/>
            <person name="Donnadieu C."/>
            <person name="Postlethwait J."/>
            <person name="Bobe J."/>
            <person name="Dillon D."/>
            <person name="Chandos A."/>
            <person name="von Hippel F."/>
            <person name="Guiguen Y."/>
        </authorList>
    </citation>
    <scope>NUCLEOTIDE SEQUENCE</scope>
    <source>
        <strain evidence="1">YG-Jan2019</strain>
    </source>
</reference>
<evidence type="ECO:0000313" key="2">
    <source>
        <dbReference type="Proteomes" id="UP001157502"/>
    </source>
</evidence>
<protein>
    <submittedName>
        <fullName evidence="1">Uncharacterized protein</fullName>
    </submittedName>
</protein>
<keyword evidence="2" id="KW-1185">Reference proteome</keyword>
<evidence type="ECO:0000313" key="1">
    <source>
        <dbReference type="EMBL" id="KAJ7986838.1"/>
    </source>
</evidence>
<name>A0ACC2F673_DALPE</name>
<dbReference type="EMBL" id="CM055760">
    <property type="protein sequence ID" value="KAJ7986838.1"/>
    <property type="molecule type" value="Genomic_DNA"/>
</dbReference>
<dbReference type="Proteomes" id="UP001157502">
    <property type="component" value="Chromosome 33"/>
</dbReference>
<gene>
    <name evidence="1" type="ORF">DPEC_G00332560</name>
</gene>